<evidence type="ECO:0000313" key="2">
    <source>
        <dbReference type="EMBL" id="MBB5032527.1"/>
    </source>
</evidence>
<feature type="transmembrane region" description="Helical" evidence="1">
    <location>
        <begin position="738"/>
        <end position="762"/>
    </location>
</feature>
<feature type="transmembrane region" description="Helical" evidence="1">
    <location>
        <begin position="294"/>
        <end position="314"/>
    </location>
</feature>
<dbReference type="SUPFAM" id="SSF82693">
    <property type="entry name" value="Multidrug efflux transporter AcrB pore domain, PN1, PN2, PC1 and PC2 subdomains"/>
    <property type="match status" value="2"/>
</dbReference>
<dbReference type="PANTHER" id="PTHR32063">
    <property type="match status" value="1"/>
</dbReference>
<proteinExistence type="predicted"/>
<keyword evidence="1" id="KW-1133">Transmembrane helix</keyword>
<dbReference type="GO" id="GO:0005886">
    <property type="term" value="C:plasma membrane"/>
    <property type="evidence" value="ECO:0007669"/>
    <property type="project" value="TreeGrafter"/>
</dbReference>
<dbReference type="Pfam" id="PF00873">
    <property type="entry name" value="ACR_tran"/>
    <property type="match status" value="3"/>
</dbReference>
<feature type="transmembrane region" description="Helical" evidence="1">
    <location>
        <begin position="269"/>
        <end position="288"/>
    </location>
</feature>
<sequence length="845" mass="91958">MDSSSASAPANAIITRFFVEHRLLGWLSMAAVLTWGWLSFQSLPQQEDPTFPTHDAVLVTVHPLLTAAQMEQEVTAPLEAALKHLPTLEKLQSQSQDNVSTIVIRLYTDRKKAIDEQWRKTREILKTVKLPEGSLEPRLETDYQLPATLLFAVLGEKAVSGADEIERALRTVPSSGRIRQFGHAPEMIASFEDMVAAGYSVRTLHREKDGQLQPAESVLVAVEMKAGNIIHDFKDAVLAKIGGLKLPESVKVITVSDQPAATAHRIGEFLRCFIEAVVVVVLVALLLMDWRTALVVAVAIPLTIAMTLGGMAALHVPLQQISIAALIISLGMLVDDPVVASDGINRELADGQPRGIAAWLGPFKLRRAIFFGTIINIVAFLPLALLPGDMGAFIISLPVVITLALVSSRIVSMTFIPLLGYYLLRGQKGFDAVNGSHPLHRLIPFYKNALQFALRRPLLTIIAAYGLLGASTALIPFFGKQFFPVAERNQFLIDLRLPEGSSIEQTRKVTAQIGDRLQKEEAVQSAILVSGGGTPMFYYNVLPRQPAANVAQVLVNTRHAEDVPALIVHLREVFDREIKDALCLVKQIEQGPALETPIQIEISGDDIPAKIAQVRQALVDAGAYKVHDDSGIITRINQQRTVTVKAMAPFGTLASGILTKARTAFPASGIAFGGEERELTTSQREMERVLKISLALIALAMMIQFRSFMKSVVVMLTVPLGLIGAFAGMAATHASFGFMALIGIVSLAGVIVSHIIVLSDFIEEERAAGMELEPALMQAALVRLRAVLATVFATVCGLIPLAVTGGELWRPLTAVHIFGLLFGTVLTLVLLPVLYLQFARWRWIK</sequence>
<reference evidence="2 3" key="1">
    <citation type="submission" date="2020-08" db="EMBL/GenBank/DDBJ databases">
        <title>Genomic Encyclopedia of Type Strains, Phase IV (KMG-IV): sequencing the most valuable type-strain genomes for metagenomic binning, comparative biology and taxonomic classification.</title>
        <authorList>
            <person name="Goeker M."/>
        </authorList>
    </citation>
    <scope>NUCLEOTIDE SEQUENCE [LARGE SCALE GENOMIC DNA]</scope>
    <source>
        <strain evidence="2 3">DSM 12252</strain>
    </source>
</reference>
<dbReference type="GO" id="GO:0042910">
    <property type="term" value="F:xenobiotic transmembrane transporter activity"/>
    <property type="evidence" value="ECO:0007669"/>
    <property type="project" value="TreeGrafter"/>
</dbReference>
<accession>A0A7W7YAA9</accession>
<dbReference type="SUPFAM" id="SSF82866">
    <property type="entry name" value="Multidrug efflux transporter AcrB transmembrane domain"/>
    <property type="match status" value="2"/>
</dbReference>
<comment type="caution">
    <text evidence="2">The sequence shown here is derived from an EMBL/GenBank/DDBJ whole genome shotgun (WGS) entry which is preliminary data.</text>
</comment>
<evidence type="ECO:0000256" key="1">
    <source>
        <dbReference type="SAM" id="Phobius"/>
    </source>
</evidence>
<dbReference type="Gene3D" id="1.20.1640.10">
    <property type="entry name" value="Multidrug efflux transporter AcrB transmembrane domain"/>
    <property type="match status" value="4"/>
</dbReference>
<keyword evidence="3" id="KW-1185">Reference proteome</keyword>
<feature type="transmembrane region" description="Helical" evidence="1">
    <location>
        <begin position="782"/>
        <end position="803"/>
    </location>
</feature>
<gene>
    <name evidence="2" type="ORF">HNQ65_002109</name>
</gene>
<protein>
    <submittedName>
        <fullName evidence="2">Multidrug efflux pump subunit AcrB</fullName>
    </submittedName>
</protein>
<name>A0A7W7YAA9_9BACT</name>
<feature type="transmembrane region" description="Helical" evidence="1">
    <location>
        <begin position="815"/>
        <end position="836"/>
    </location>
</feature>
<dbReference type="Gene3D" id="3.30.70.1320">
    <property type="entry name" value="Multidrug efflux transporter AcrB pore domain like"/>
    <property type="match status" value="2"/>
</dbReference>
<evidence type="ECO:0000313" key="3">
    <source>
        <dbReference type="Proteomes" id="UP000590740"/>
    </source>
</evidence>
<dbReference type="Proteomes" id="UP000590740">
    <property type="component" value="Unassembled WGS sequence"/>
</dbReference>
<dbReference type="RefSeq" id="WP_184339456.1">
    <property type="nucleotide sequence ID" value="NZ_JACHIG010000004.1"/>
</dbReference>
<dbReference type="AlphaFoldDB" id="A0A7W7YAA9"/>
<dbReference type="Gene3D" id="3.30.70.1440">
    <property type="entry name" value="Multidrug efflux transporter AcrB pore domain"/>
    <property type="match status" value="2"/>
</dbReference>
<dbReference type="EMBL" id="JACHIG010000004">
    <property type="protein sequence ID" value="MBB5032527.1"/>
    <property type="molecule type" value="Genomic_DNA"/>
</dbReference>
<keyword evidence="1" id="KW-0472">Membrane</keyword>
<dbReference type="PANTHER" id="PTHR32063:SF18">
    <property type="entry name" value="CATION EFFLUX SYSTEM PROTEIN"/>
    <property type="match status" value="1"/>
</dbReference>
<feature type="transmembrane region" description="Helical" evidence="1">
    <location>
        <begin position="712"/>
        <end position="732"/>
    </location>
</feature>
<feature type="transmembrane region" description="Helical" evidence="1">
    <location>
        <begin position="368"/>
        <end position="386"/>
    </location>
</feature>
<feature type="transmembrane region" description="Helical" evidence="1">
    <location>
        <begin position="392"/>
        <end position="424"/>
    </location>
</feature>
<dbReference type="InterPro" id="IPR001036">
    <property type="entry name" value="Acrflvin-R"/>
</dbReference>
<keyword evidence="1" id="KW-0812">Transmembrane</keyword>
<feature type="transmembrane region" description="Helical" evidence="1">
    <location>
        <begin position="458"/>
        <end position="479"/>
    </location>
</feature>
<dbReference type="Gene3D" id="3.30.70.1430">
    <property type="entry name" value="Multidrug efflux transporter AcrB pore domain"/>
    <property type="match status" value="2"/>
</dbReference>
<organism evidence="2 3">
    <name type="scientific">Prosthecobacter vanneervenii</name>
    <dbReference type="NCBI Taxonomy" id="48466"/>
    <lineage>
        <taxon>Bacteria</taxon>
        <taxon>Pseudomonadati</taxon>
        <taxon>Verrucomicrobiota</taxon>
        <taxon>Verrucomicrobiia</taxon>
        <taxon>Verrucomicrobiales</taxon>
        <taxon>Verrucomicrobiaceae</taxon>
        <taxon>Prosthecobacter</taxon>
    </lineage>
</organism>